<evidence type="ECO:0000313" key="3">
    <source>
        <dbReference type="Proteomes" id="UP000464186"/>
    </source>
</evidence>
<sequence>MSETTARKFTLLPMLGHTKGKRSAVTCALKCDNACAGDVCNTSSNSYFRDIASATMSRRAALGFGAAGALAVVLGSAITSAEPALAGGPGLAPAAKEGFAKSKLTFTPIAPVDAAVDAFTVPEGFTWQPVIRWGDPIFNGTPDFDLNNQTAAAQAQQFGYNNDYTDIVEIPDTKGRRAVLFANHEYTNESIMFPATMPAADVRAVGAAAHGLSVVELERKNITKPWTYVKGAPLNRRYLNNTVYELTGPVAGSALVKTAADPSGGKIKGTLGNCSGGTTPWGTILSGEENFNGYFVSPGTSASDKRYGLTSKATARKWELDDPRFDTRNAGYENETNRFGWIVEVDPFDPTSTPKKHSALGRFKHEGANVIVADSGHVVAYMGDDEKFDYLYKFVSAEKYRPGTTAADRAHNMNLLSAGNLYVAKFTGNSPLAEITGTGAVPADGSFDGTGEWLPLVVDGASAVPGMSVEEVLVYTRLAADKVGPTKMDRCEDVQPSLHTGKVYVACTNNSDRGKPGKEGATEVNPRNENRDGHIVEITETGDQTSTNFTWNLLMVCGDPSTGDVTYFSGFPVDQVSPISCPDNLAFDSVGNLWISTDGAPSGIGKADGLFKVTLEGAERGKVEQFLAVPREAETCGPIVHDNERTVFVSVQHPGEEGSFADQHSFFPDYVAEGATPARGQVRAPRPSVVQVFRG</sequence>
<dbReference type="PANTHER" id="PTHR35399:SF2">
    <property type="entry name" value="DUF839 DOMAIN-CONTAINING PROTEIN"/>
    <property type="match status" value="1"/>
</dbReference>
<organism evidence="2 3">
    <name type="scientific">Pseudarthrobacter psychrotolerans</name>
    <dbReference type="NCBI Taxonomy" id="2697569"/>
    <lineage>
        <taxon>Bacteria</taxon>
        <taxon>Bacillati</taxon>
        <taxon>Actinomycetota</taxon>
        <taxon>Actinomycetes</taxon>
        <taxon>Micrococcales</taxon>
        <taxon>Micrococcaceae</taxon>
        <taxon>Pseudarthrobacter</taxon>
    </lineage>
</organism>
<dbReference type="PANTHER" id="PTHR35399">
    <property type="entry name" value="SLR8030 PROTEIN"/>
    <property type="match status" value="1"/>
</dbReference>
<reference evidence="2 3" key="1">
    <citation type="submission" date="2020-01" db="EMBL/GenBank/DDBJ databases">
        <title>Pseudarthrobacter psychrotolerans sp. nov., isolated from antarctic soil.</title>
        <authorList>
            <person name="Shin Y."/>
            <person name="Park W."/>
        </authorList>
    </citation>
    <scope>NUCLEOTIDE SEQUENCE [LARGE SCALE GENOMIC DNA]</scope>
    <source>
        <strain evidence="2 3">YJ56</strain>
    </source>
</reference>
<evidence type="ECO:0000256" key="1">
    <source>
        <dbReference type="SAM" id="MobiDB-lite"/>
    </source>
</evidence>
<dbReference type="Proteomes" id="UP000464186">
    <property type="component" value="Chromosome"/>
</dbReference>
<feature type="compositionally biased region" description="Basic and acidic residues" evidence="1">
    <location>
        <begin position="512"/>
        <end position="529"/>
    </location>
</feature>
<dbReference type="InterPro" id="IPR008557">
    <property type="entry name" value="PhoX"/>
</dbReference>
<dbReference type="KEGG" id="psey:GU243_10465"/>
<dbReference type="EMBL" id="CP047898">
    <property type="protein sequence ID" value="QHK20084.1"/>
    <property type="molecule type" value="Genomic_DNA"/>
</dbReference>
<dbReference type="InterPro" id="IPR006311">
    <property type="entry name" value="TAT_signal"/>
</dbReference>
<dbReference type="SUPFAM" id="SSF63829">
    <property type="entry name" value="Calcium-dependent phosphotriesterase"/>
    <property type="match status" value="1"/>
</dbReference>
<gene>
    <name evidence="2" type="ORF">GU243_10465</name>
</gene>
<feature type="region of interest" description="Disordered" evidence="1">
    <location>
        <begin position="510"/>
        <end position="529"/>
    </location>
</feature>
<evidence type="ECO:0000313" key="2">
    <source>
        <dbReference type="EMBL" id="QHK20084.1"/>
    </source>
</evidence>
<protein>
    <submittedName>
        <fullName evidence="2">DUF839 domain-containing protein</fullName>
    </submittedName>
</protein>
<name>A0A6P1NNH9_9MICC</name>
<accession>A0A6P1NNH9</accession>
<proteinExistence type="predicted"/>
<dbReference type="AlphaFoldDB" id="A0A6P1NNH9"/>
<keyword evidence="3" id="KW-1185">Reference proteome</keyword>
<dbReference type="Pfam" id="PF05787">
    <property type="entry name" value="PhoX"/>
    <property type="match status" value="1"/>
</dbReference>
<dbReference type="PROSITE" id="PS51318">
    <property type="entry name" value="TAT"/>
    <property type="match status" value="1"/>
</dbReference>